<dbReference type="InterPro" id="IPR050116">
    <property type="entry name" value="DNA_polymerase-Y"/>
</dbReference>
<evidence type="ECO:0000256" key="1">
    <source>
        <dbReference type="ARBA" id="ARBA00010945"/>
    </source>
</evidence>
<dbReference type="AlphaFoldDB" id="A0A1Z3UBN5"/>
<evidence type="ECO:0000256" key="5">
    <source>
        <dbReference type="ARBA" id="ARBA00049244"/>
    </source>
</evidence>
<dbReference type="PANTHER" id="PTHR11076">
    <property type="entry name" value="DNA REPAIR POLYMERASE UMUC / TRANSFERASE FAMILY MEMBER"/>
    <property type="match status" value="1"/>
</dbReference>
<dbReference type="Proteomes" id="UP001272940">
    <property type="component" value="Unassembled WGS sequence"/>
</dbReference>
<dbReference type="InterPro" id="IPR001126">
    <property type="entry name" value="UmuC"/>
</dbReference>
<dbReference type="GO" id="GO:0003684">
    <property type="term" value="F:damaged DNA binding"/>
    <property type="evidence" value="ECO:0007669"/>
    <property type="project" value="InterPro"/>
</dbReference>
<keyword evidence="10" id="KW-1185">Reference proteome</keyword>
<dbReference type="GO" id="GO:0042276">
    <property type="term" value="P:error-prone translesion synthesis"/>
    <property type="evidence" value="ECO:0007669"/>
    <property type="project" value="TreeGrafter"/>
</dbReference>
<dbReference type="InterPro" id="IPR043128">
    <property type="entry name" value="Rev_trsase/Diguanyl_cyclase"/>
</dbReference>
<evidence type="ECO:0000313" key="9">
    <source>
        <dbReference type="Proteomes" id="UP000197050"/>
    </source>
</evidence>
<dbReference type="Proteomes" id="UP000197050">
    <property type="component" value="Chromosome"/>
</dbReference>
<dbReference type="GO" id="GO:0005829">
    <property type="term" value="C:cytosol"/>
    <property type="evidence" value="ECO:0007669"/>
    <property type="project" value="TreeGrafter"/>
</dbReference>
<dbReference type="EMBL" id="CP022048">
    <property type="protein sequence ID" value="ASE40384.1"/>
    <property type="molecule type" value="Genomic_DNA"/>
</dbReference>
<sequence>MDQAGIKAEYSANLRWLFVDLNAFFASVEQQMNPDWRGKPVIVRPAMSEYTGAIAASYESKAWGVQTGMRVSEARKLCPDLIVAEARPDLYVKIHQQIMAEIDRHVPVWKVGSIDECSCELLGPERLEANAVALARRIQAGILQNVGDCLRSSVGLAPSRFLAKTACGMQKPAGLTVLRANELPGPLLDVPLSKYPGIGSRMQVRLQAAGVTDTAGLWNMSAKQARAVWNSIEGERIWRGLHGLDSEPTPEKPPASISHSHVLAQAMRTPDKARAVARRLVVKCGARLRRMGLTGASLTLHLDMGPKATPRSGRRGWETAAMSCPIAPTQDTFALLAALDSLWRKVEPELEAGRLSYVGVGVHGLKARDAFETDLFAAGPDQDGEAPSLRLSQALDALNRRYGKDTVSIGPKAGLPDYIGAKIAFTRIPEAEDFWE</sequence>
<dbReference type="SUPFAM" id="SSF56672">
    <property type="entry name" value="DNA/RNA polymerases"/>
    <property type="match status" value="1"/>
</dbReference>
<evidence type="ECO:0000256" key="2">
    <source>
        <dbReference type="ARBA" id="ARBA00011245"/>
    </source>
</evidence>
<evidence type="ECO:0000256" key="4">
    <source>
        <dbReference type="ARBA" id="ARBA00025589"/>
    </source>
</evidence>
<protein>
    <recommendedName>
        <fullName evidence="3">DNA-directed DNA polymerase</fullName>
        <ecNumber evidence="3">2.7.7.7</ecNumber>
    </recommendedName>
</protein>
<dbReference type="GeneID" id="34013452"/>
<reference evidence="8 10" key="4">
    <citation type="journal article" date="2023" name="FEMS Microbes">
        <title>Whole genomes of deep-sea sponge-associated bacteria exhibit high novel natural product potential.</title>
        <authorList>
            <person name="Hesketh-Best P.J."/>
            <person name="January G.G."/>
            <person name="Koch M.J."/>
            <person name="Warburton P.J."/>
            <person name="Howell K.L."/>
            <person name="Upton M."/>
        </authorList>
    </citation>
    <scope>NUCLEOTIDE SEQUENCE [LARGE SCALE GENOMIC DNA]</scope>
    <source>
        <strain evidence="8 10">PC206-O</strain>
    </source>
</reference>
<evidence type="ECO:0000259" key="6">
    <source>
        <dbReference type="PROSITE" id="PS50173"/>
    </source>
</evidence>
<dbReference type="KEGG" id="bvc:CEP68_13315"/>
<reference evidence="9" key="1">
    <citation type="submission" date="2017-06" db="EMBL/GenBank/DDBJ databases">
        <title>FDA dAtabase for Regulatory Grade micrObial Sequences (FDA-ARGOS): Supporting development and validation of Infectious Disease Dx tests.</title>
        <authorList>
            <person name="Minogue T."/>
            <person name="Wolcott M."/>
            <person name="Wasieloski L."/>
            <person name="Aguilar W."/>
            <person name="Moore D."/>
            <person name="Tallon L."/>
            <person name="Sadzewicz L."/>
            <person name="Sengamalay N."/>
            <person name="Ott S."/>
            <person name="Godinez A."/>
            <person name="Nagaraj S."/>
            <person name="Nadendla S."/>
            <person name="Geyer C."/>
            <person name="Sichtig H."/>
        </authorList>
    </citation>
    <scope>NUCLEOTIDE SEQUENCE [LARGE SCALE GENOMIC DNA]</scope>
    <source>
        <strain evidence="9">FDAARGOS_289</strain>
    </source>
</reference>
<dbReference type="Pfam" id="PF11799">
    <property type="entry name" value="IMS_C"/>
    <property type="match status" value="1"/>
</dbReference>
<dbReference type="GO" id="GO:0009432">
    <property type="term" value="P:SOS response"/>
    <property type="evidence" value="ECO:0007669"/>
    <property type="project" value="TreeGrafter"/>
</dbReference>
<gene>
    <name evidence="7" type="ORF">CEP68_13315</name>
    <name evidence="8" type="ORF">NJD11_07605</name>
</gene>
<comment type="similarity">
    <text evidence="1">Belongs to the DNA polymerase type-Y family.</text>
</comment>
<dbReference type="Gene3D" id="3.30.70.270">
    <property type="match status" value="1"/>
</dbReference>
<dbReference type="Gene3D" id="3.40.1170.60">
    <property type="match status" value="1"/>
</dbReference>
<comment type="catalytic activity">
    <reaction evidence="5">
        <text>DNA(n) + a 2'-deoxyribonucleoside 5'-triphosphate = DNA(n+1) + diphosphate</text>
        <dbReference type="Rhea" id="RHEA:22508"/>
        <dbReference type="Rhea" id="RHEA-COMP:17339"/>
        <dbReference type="Rhea" id="RHEA-COMP:17340"/>
        <dbReference type="ChEBI" id="CHEBI:33019"/>
        <dbReference type="ChEBI" id="CHEBI:61560"/>
        <dbReference type="ChEBI" id="CHEBI:173112"/>
        <dbReference type="EC" id="2.7.7.7"/>
    </reaction>
</comment>
<accession>A0A1Z3UBN5</accession>
<comment type="subunit">
    <text evidence="2">Monomer.</text>
</comment>
<dbReference type="EC" id="2.7.7.7" evidence="3"/>
<organism evidence="7 9">
    <name type="scientific">Brevundimonas vesicularis</name>
    <name type="common">Pseudomonas vesicularis</name>
    <dbReference type="NCBI Taxonomy" id="41276"/>
    <lineage>
        <taxon>Bacteria</taxon>
        <taxon>Pseudomonadati</taxon>
        <taxon>Pseudomonadota</taxon>
        <taxon>Alphaproteobacteria</taxon>
        <taxon>Caulobacterales</taxon>
        <taxon>Caulobacteraceae</taxon>
        <taxon>Brevundimonas</taxon>
    </lineage>
</organism>
<reference evidence="8" key="3">
    <citation type="submission" date="2022-06" db="EMBL/GenBank/DDBJ databases">
        <authorList>
            <person name="Hesketh-Best P.J."/>
            <person name="Koch M.J."/>
        </authorList>
    </citation>
    <scope>NUCLEOTIDE SEQUENCE</scope>
    <source>
        <strain evidence="8">PC206-O</strain>
    </source>
</reference>
<dbReference type="GO" id="GO:0003887">
    <property type="term" value="F:DNA-directed DNA polymerase activity"/>
    <property type="evidence" value="ECO:0007669"/>
    <property type="project" value="TreeGrafter"/>
</dbReference>
<evidence type="ECO:0000313" key="10">
    <source>
        <dbReference type="Proteomes" id="UP001272940"/>
    </source>
</evidence>
<dbReference type="EMBL" id="JAMYEC010000003">
    <property type="protein sequence ID" value="MDX2334806.1"/>
    <property type="molecule type" value="Genomic_DNA"/>
</dbReference>
<dbReference type="CDD" id="cd00424">
    <property type="entry name" value="PolY"/>
    <property type="match status" value="1"/>
</dbReference>
<feature type="domain" description="UmuC" evidence="6">
    <location>
        <begin position="16"/>
        <end position="199"/>
    </location>
</feature>
<dbReference type="GO" id="GO:0006281">
    <property type="term" value="P:DNA repair"/>
    <property type="evidence" value="ECO:0007669"/>
    <property type="project" value="InterPro"/>
</dbReference>
<evidence type="ECO:0000313" key="7">
    <source>
        <dbReference type="EMBL" id="ASE40384.1"/>
    </source>
</evidence>
<dbReference type="PROSITE" id="PS50173">
    <property type="entry name" value="UMUC"/>
    <property type="match status" value="1"/>
</dbReference>
<comment type="function">
    <text evidence="4">Poorly processive, error-prone DNA polymerase involved in untargeted mutagenesis. Copies undamaged DNA at stalled replication forks, which arise in vivo from mismatched or misaligned primer ends. These misaligned primers can be extended by PolIV. Exhibits no 3'-5' exonuclease (proofreading) activity. May be involved in translesional synthesis, in conjunction with the beta clamp from PolIII.</text>
</comment>
<evidence type="ECO:0000313" key="8">
    <source>
        <dbReference type="EMBL" id="MDX2334806.1"/>
    </source>
</evidence>
<reference evidence="7" key="2">
    <citation type="submission" date="2017-12" db="EMBL/GenBank/DDBJ databases">
        <title>FDA dAtabase for Regulatory Grade micrObial Sequences (FDA-ARGOS): Supporting development and validation of Infectious Disease Dx tests.</title>
        <authorList>
            <person name="Campos J."/>
            <person name="Goldberg B."/>
            <person name="Tallon L."/>
            <person name="Sadzewicz L."/>
            <person name="Sengamalay N."/>
            <person name="Ott S."/>
            <person name="Godinez A."/>
            <person name="Nagaraj S."/>
            <person name="Vavikolanu K."/>
            <person name="Vyas G."/>
            <person name="Nadendla S."/>
            <person name="Aluvathingal J."/>
            <person name="Geyer C."/>
            <person name="Nandy P."/>
            <person name="Hobson J."/>
            <person name="Sichtig H."/>
        </authorList>
    </citation>
    <scope>NUCLEOTIDE SEQUENCE</scope>
    <source>
        <strain evidence="7">FDAARGOS_289</strain>
    </source>
</reference>
<name>A0A1Z3UBN5_BREVE</name>
<proteinExistence type="inferred from homology"/>
<dbReference type="PANTHER" id="PTHR11076:SF34">
    <property type="entry name" value="PROTEIN UMUC"/>
    <property type="match status" value="1"/>
</dbReference>
<dbReference type="InterPro" id="IPR043502">
    <property type="entry name" value="DNA/RNA_pol_sf"/>
</dbReference>
<dbReference type="RefSeq" id="WP_066628509.1">
    <property type="nucleotide sequence ID" value="NZ_CP022048.2"/>
</dbReference>
<dbReference type="Pfam" id="PF00817">
    <property type="entry name" value="IMS"/>
    <property type="match status" value="1"/>
</dbReference>
<dbReference type="InterPro" id="IPR017961">
    <property type="entry name" value="DNA_pol_Y-fam_little_finger"/>
</dbReference>
<evidence type="ECO:0000256" key="3">
    <source>
        <dbReference type="ARBA" id="ARBA00012417"/>
    </source>
</evidence>